<keyword evidence="1" id="KW-0812">Transmembrane</keyword>
<dbReference type="PANTHER" id="PTHR42100:SF1">
    <property type="entry name" value="OXIDOREDUCTASE 178 KDA SUBUNIT, PUTATIVE (AFU_ORTHOLOGUE AFUA_8G04320)-RELATED"/>
    <property type="match status" value="1"/>
</dbReference>
<dbReference type="PANTHER" id="PTHR42100">
    <property type="entry name" value="OXIDOREDUCTASE 178 KDA SUBUNIT, PUTATIVE (AFU_ORTHOLOGUE AFUA_8G04320)-RELATED"/>
    <property type="match status" value="1"/>
</dbReference>
<dbReference type="Proteomes" id="UP001375240">
    <property type="component" value="Unassembled WGS sequence"/>
</dbReference>
<keyword evidence="1" id="KW-1133">Transmembrane helix</keyword>
<dbReference type="InterPro" id="IPR034444">
    <property type="entry name" value="Nuo17.8"/>
</dbReference>
<name>A0AAV9U7U3_9PEZI</name>
<evidence type="ECO:0000313" key="3">
    <source>
        <dbReference type="Proteomes" id="UP001375240"/>
    </source>
</evidence>
<keyword evidence="3" id="KW-1185">Reference proteome</keyword>
<reference evidence="2 3" key="1">
    <citation type="submission" date="2019-10" db="EMBL/GenBank/DDBJ databases">
        <authorList>
            <person name="Palmer J.M."/>
        </authorList>
    </citation>
    <scope>NUCLEOTIDE SEQUENCE [LARGE SCALE GENOMIC DNA]</scope>
    <source>
        <strain evidence="2 3">TWF696</strain>
    </source>
</reference>
<keyword evidence="1" id="KW-0472">Membrane</keyword>
<proteinExistence type="predicted"/>
<evidence type="ECO:0000313" key="2">
    <source>
        <dbReference type="EMBL" id="KAK6336369.1"/>
    </source>
</evidence>
<dbReference type="EMBL" id="JAVHNQ010000011">
    <property type="protein sequence ID" value="KAK6336369.1"/>
    <property type="molecule type" value="Genomic_DNA"/>
</dbReference>
<sequence length="160" mass="18578">MLARRLVPRALPRSSPIIQRRYTSTHFDGPSAAPRSEFKPEFTQEEKIPTWAYITVGSMFAVYALYSVIMPTETSWLTRVLSPTTARKIDEEIANRHLELIEQASRDKHLFLQSPTSRTVPMRFPERFNNHSQLNLQAGHTRGLLMDELEEHYRKENPAK</sequence>
<accession>A0AAV9U7U3</accession>
<dbReference type="AlphaFoldDB" id="A0AAV9U7U3"/>
<evidence type="ECO:0000256" key="1">
    <source>
        <dbReference type="SAM" id="Phobius"/>
    </source>
</evidence>
<protein>
    <submittedName>
        <fullName evidence="2">Uncharacterized protein</fullName>
    </submittedName>
</protein>
<organism evidence="2 3">
    <name type="scientific">Orbilia brochopaga</name>
    <dbReference type="NCBI Taxonomy" id="3140254"/>
    <lineage>
        <taxon>Eukaryota</taxon>
        <taxon>Fungi</taxon>
        <taxon>Dikarya</taxon>
        <taxon>Ascomycota</taxon>
        <taxon>Pezizomycotina</taxon>
        <taxon>Orbiliomycetes</taxon>
        <taxon>Orbiliales</taxon>
        <taxon>Orbiliaceae</taxon>
        <taxon>Orbilia</taxon>
    </lineage>
</organism>
<gene>
    <name evidence="2" type="ORF">TWF696_001930</name>
</gene>
<feature type="transmembrane region" description="Helical" evidence="1">
    <location>
        <begin position="50"/>
        <end position="69"/>
    </location>
</feature>
<comment type="caution">
    <text evidence="2">The sequence shown here is derived from an EMBL/GenBank/DDBJ whole genome shotgun (WGS) entry which is preliminary data.</text>
</comment>
<dbReference type="GO" id="GO:0005739">
    <property type="term" value="C:mitochondrion"/>
    <property type="evidence" value="ECO:0007669"/>
    <property type="project" value="InterPro"/>
</dbReference>